<protein>
    <submittedName>
        <fullName evidence="2">Uncharacterized protein</fullName>
    </submittedName>
</protein>
<evidence type="ECO:0000313" key="2">
    <source>
        <dbReference type="EMBL" id="SSC12542.1"/>
    </source>
</evidence>
<dbReference type="KEGG" id="minf:MESINF_1098"/>
<dbReference type="EMBL" id="LS974202">
    <property type="protein sequence ID" value="SSC12542.1"/>
    <property type="molecule type" value="Genomic_DNA"/>
</dbReference>
<gene>
    <name evidence="2" type="ORF">MESINF_1098</name>
</gene>
<feature type="region of interest" description="Disordered" evidence="1">
    <location>
        <begin position="1"/>
        <end position="26"/>
    </location>
</feature>
<dbReference type="AlphaFoldDB" id="A0A7Z7PQL3"/>
<proteinExistence type="predicted"/>
<evidence type="ECO:0000313" key="3">
    <source>
        <dbReference type="Proteomes" id="UP000250796"/>
    </source>
</evidence>
<evidence type="ECO:0000256" key="1">
    <source>
        <dbReference type="SAM" id="MobiDB-lite"/>
    </source>
</evidence>
<organism evidence="2 3">
    <name type="scientific">Mesotoga infera</name>
    <dbReference type="NCBI Taxonomy" id="1236046"/>
    <lineage>
        <taxon>Bacteria</taxon>
        <taxon>Thermotogati</taxon>
        <taxon>Thermotogota</taxon>
        <taxon>Thermotogae</taxon>
        <taxon>Kosmotogales</taxon>
        <taxon>Kosmotogaceae</taxon>
        <taxon>Mesotoga</taxon>
    </lineage>
</organism>
<dbReference type="Proteomes" id="UP000250796">
    <property type="component" value="Chromosome MESINF"/>
</dbReference>
<sequence>MCGYGFESTRPIVLQNDSKSGEKADS</sequence>
<name>A0A7Z7PQL3_9BACT</name>
<reference evidence="2 3" key="1">
    <citation type="submission" date="2017-01" db="EMBL/GenBank/DDBJ databases">
        <authorList>
            <person name="Erauso G."/>
        </authorList>
    </citation>
    <scope>NUCLEOTIDE SEQUENCE [LARGE SCALE GENOMIC DNA]</scope>
    <source>
        <strain evidence="2">MESINF1</strain>
    </source>
</reference>
<accession>A0A7Z7PQL3</accession>
<keyword evidence="3" id="KW-1185">Reference proteome</keyword>